<accession>T1EP10</accession>
<dbReference type="InParanoid" id="T1EP10"/>
<dbReference type="SMART" id="SM01300">
    <property type="entry name" value="PEHE"/>
    <property type="match status" value="1"/>
</dbReference>
<evidence type="ECO:0000313" key="4">
    <source>
        <dbReference type="EnsemblMetazoa" id="HelroP159423"/>
    </source>
</evidence>
<feature type="region of interest" description="Disordered" evidence="1">
    <location>
        <begin position="164"/>
        <end position="197"/>
    </location>
</feature>
<dbReference type="GO" id="GO:1902562">
    <property type="term" value="C:H4 histone acetyltransferase complex"/>
    <property type="evidence" value="ECO:0007669"/>
    <property type="project" value="UniProtKB-ARBA"/>
</dbReference>
<protein>
    <recommendedName>
        <fullName evidence="2">PEHE domain-containing protein</fullName>
    </recommendedName>
</protein>
<dbReference type="InterPro" id="IPR029332">
    <property type="entry name" value="PEHE_dom"/>
</dbReference>
<evidence type="ECO:0000313" key="5">
    <source>
        <dbReference type="Proteomes" id="UP000015101"/>
    </source>
</evidence>
<proteinExistence type="predicted"/>
<feature type="compositionally biased region" description="Polar residues" evidence="1">
    <location>
        <begin position="184"/>
        <end position="197"/>
    </location>
</feature>
<feature type="region of interest" description="Disordered" evidence="1">
    <location>
        <begin position="359"/>
        <end position="383"/>
    </location>
</feature>
<dbReference type="EMBL" id="KB095811">
    <property type="protein sequence ID" value="ESO12836.1"/>
    <property type="molecule type" value="Genomic_DNA"/>
</dbReference>
<dbReference type="GeneID" id="20198310"/>
<reference evidence="3 5" key="2">
    <citation type="journal article" date="2013" name="Nature">
        <title>Insights into bilaterian evolution from three spiralian genomes.</title>
        <authorList>
            <person name="Simakov O."/>
            <person name="Marletaz F."/>
            <person name="Cho S.J."/>
            <person name="Edsinger-Gonzales E."/>
            <person name="Havlak P."/>
            <person name="Hellsten U."/>
            <person name="Kuo D.H."/>
            <person name="Larsson T."/>
            <person name="Lv J."/>
            <person name="Arendt D."/>
            <person name="Savage R."/>
            <person name="Osoegawa K."/>
            <person name="de Jong P."/>
            <person name="Grimwood J."/>
            <person name="Chapman J.A."/>
            <person name="Shapiro H."/>
            <person name="Aerts A."/>
            <person name="Otillar R.P."/>
            <person name="Terry A.Y."/>
            <person name="Boore J.L."/>
            <person name="Grigoriev I.V."/>
            <person name="Lindberg D.R."/>
            <person name="Seaver E.C."/>
            <person name="Weisblat D.A."/>
            <person name="Putnam N.H."/>
            <person name="Rokhsar D.S."/>
        </authorList>
    </citation>
    <scope>NUCLEOTIDE SEQUENCE</scope>
</reference>
<reference evidence="5" key="1">
    <citation type="submission" date="2012-12" db="EMBL/GenBank/DDBJ databases">
        <authorList>
            <person name="Hellsten U."/>
            <person name="Grimwood J."/>
            <person name="Chapman J.A."/>
            <person name="Shapiro H."/>
            <person name="Aerts A."/>
            <person name="Otillar R.P."/>
            <person name="Terry A.Y."/>
            <person name="Boore J.L."/>
            <person name="Simakov O."/>
            <person name="Marletaz F."/>
            <person name="Cho S.-J."/>
            <person name="Edsinger-Gonzales E."/>
            <person name="Havlak P."/>
            <person name="Kuo D.-H."/>
            <person name="Larsson T."/>
            <person name="Lv J."/>
            <person name="Arendt D."/>
            <person name="Savage R."/>
            <person name="Osoegawa K."/>
            <person name="de Jong P."/>
            <person name="Lindberg D.R."/>
            <person name="Seaver E.C."/>
            <person name="Weisblat D.A."/>
            <person name="Putnam N.H."/>
            <person name="Grigoriev I.V."/>
            <person name="Rokhsar D.S."/>
        </authorList>
    </citation>
    <scope>NUCLEOTIDE SEQUENCE</scope>
</reference>
<feature type="compositionally biased region" description="Low complexity" evidence="1">
    <location>
        <begin position="164"/>
        <end position="183"/>
    </location>
</feature>
<reference evidence="4" key="3">
    <citation type="submission" date="2015-06" db="UniProtKB">
        <authorList>
            <consortium name="EnsemblMetazoa"/>
        </authorList>
    </citation>
    <scope>IDENTIFICATION</scope>
</reference>
<dbReference type="Proteomes" id="UP000015101">
    <property type="component" value="Unassembled WGS sequence"/>
</dbReference>
<evidence type="ECO:0000259" key="2">
    <source>
        <dbReference type="SMART" id="SM01300"/>
    </source>
</evidence>
<evidence type="ECO:0000256" key="1">
    <source>
        <dbReference type="SAM" id="MobiDB-lite"/>
    </source>
</evidence>
<sequence>MTQIAVNTSAYCNTSSWPTSEFAYEKFDRNRSNWLERFPRSHHYSRRNELLHDYSSGNASKCSRPDRRTYGQITRESTTDDYKEKPLIATDIVEDFPSRCTRQNVKINLQLKKAENLKFEIKNSNCVASSNGLDISHNIYYNNNNNSSSNKNVNNAKRCSSKIIKNSNNKTDNINNNVNNDNNATDSGANNVDNKVTDNSLCSSDTKLKTNISSHVKPEKIEKRKVFGAVLSSTELLFDDELDNELVPVPHWRIQSFTGKYVIEGTEDLSDNVYTDRHSKHESSERKRKKRDERCLEDLEKLNKLNSNNKLNISSCNKEQTTPKNTIRFVEITENEPRCIFGSVLPEAKEEDFSLPSDYFTSSPSHSRPHCTRRKKHKWTRCH</sequence>
<dbReference type="HOGENOM" id="CLU_722151_0_0_1"/>
<dbReference type="Pfam" id="PF15275">
    <property type="entry name" value="PEHE"/>
    <property type="match status" value="1"/>
</dbReference>
<name>T1EP10_HELRO</name>
<dbReference type="KEGG" id="hro:HELRODRAFT_159423"/>
<feature type="compositionally biased region" description="Basic residues" evidence="1">
    <location>
        <begin position="367"/>
        <end position="383"/>
    </location>
</feature>
<dbReference type="STRING" id="6412.T1EP10"/>
<dbReference type="RefSeq" id="XP_009009556.1">
    <property type="nucleotide sequence ID" value="XM_009011308.1"/>
</dbReference>
<dbReference type="Gene3D" id="6.10.250.3170">
    <property type="match status" value="1"/>
</dbReference>
<dbReference type="EMBL" id="AMQM01000246">
    <property type="status" value="NOT_ANNOTATED_CDS"/>
    <property type="molecule type" value="Genomic_DNA"/>
</dbReference>
<dbReference type="CTD" id="20198310"/>
<evidence type="ECO:0000313" key="3">
    <source>
        <dbReference type="EMBL" id="ESO12836.1"/>
    </source>
</evidence>
<gene>
    <name evidence="4" type="primary">20198310</name>
    <name evidence="3" type="ORF">HELRODRAFT_159423</name>
</gene>
<dbReference type="AlphaFoldDB" id="T1EP10"/>
<keyword evidence="5" id="KW-1185">Reference proteome</keyword>
<dbReference type="EnsemblMetazoa" id="HelroT159423">
    <property type="protein sequence ID" value="HelroP159423"/>
    <property type="gene ID" value="HelroG159423"/>
</dbReference>
<feature type="domain" description="PEHE" evidence="2">
    <location>
        <begin position="247"/>
        <end position="357"/>
    </location>
</feature>
<organism evidence="4 5">
    <name type="scientific">Helobdella robusta</name>
    <name type="common">Californian leech</name>
    <dbReference type="NCBI Taxonomy" id="6412"/>
    <lineage>
        <taxon>Eukaryota</taxon>
        <taxon>Metazoa</taxon>
        <taxon>Spiralia</taxon>
        <taxon>Lophotrochozoa</taxon>
        <taxon>Annelida</taxon>
        <taxon>Clitellata</taxon>
        <taxon>Hirudinea</taxon>
        <taxon>Rhynchobdellida</taxon>
        <taxon>Glossiphoniidae</taxon>
        <taxon>Helobdella</taxon>
    </lineage>
</organism>